<feature type="compositionally biased region" description="Basic and acidic residues" evidence="17">
    <location>
        <begin position="938"/>
        <end position="955"/>
    </location>
</feature>
<dbReference type="GO" id="GO:0000329">
    <property type="term" value="C:fungal-type vacuole membrane"/>
    <property type="evidence" value="ECO:0007669"/>
    <property type="project" value="TreeGrafter"/>
</dbReference>
<evidence type="ECO:0000256" key="14">
    <source>
        <dbReference type="ARBA" id="ARBA00047899"/>
    </source>
</evidence>
<dbReference type="GO" id="GO:0140359">
    <property type="term" value="F:ABC-type transporter activity"/>
    <property type="evidence" value="ECO:0007669"/>
    <property type="project" value="InterPro"/>
</dbReference>
<evidence type="ECO:0000256" key="15">
    <source>
        <dbReference type="ARBA" id="ARBA00048679"/>
    </source>
</evidence>
<feature type="region of interest" description="Disordered" evidence="17">
    <location>
        <begin position="1683"/>
        <end position="1715"/>
    </location>
</feature>
<keyword evidence="11 16" id="KW-0067">ATP-binding</keyword>
<dbReference type="CDD" id="cd14007">
    <property type="entry name" value="STKc_Aurora"/>
    <property type="match status" value="1"/>
</dbReference>
<feature type="domain" description="ABC transporter" evidence="20">
    <location>
        <begin position="679"/>
        <end position="916"/>
    </location>
</feature>
<comment type="catalytic activity">
    <reaction evidence="14">
        <text>L-threonyl-[protein] + ATP = O-phospho-L-threonyl-[protein] + ADP + H(+)</text>
        <dbReference type="Rhea" id="RHEA:46608"/>
        <dbReference type="Rhea" id="RHEA-COMP:11060"/>
        <dbReference type="Rhea" id="RHEA-COMP:11605"/>
        <dbReference type="ChEBI" id="CHEBI:15378"/>
        <dbReference type="ChEBI" id="CHEBI:30013"/>
        <dbReference type="ChEBI" id="CHEBI:30616"/>
        <dbReference type="ChEBI" id="CHEBI:61977"/>
        <dbReference type="ChEBI" id="CHEBI:456216"/>
        <dbReference type="EC" id="2.7.11.1"/>
    </reaction>
</comment>
<dbReference type="EMBL" id="JAIFTL010000196">
    <property type="protein sequence ID" value="KAG9321575.1"/>
    <property type="molecule type" value="Genomic_DNA"/>
</dbReference>
<keyword evidence="10" id="KW-0418">Kinase</keyword>
<feature type="transmembrane region" description="Helical" evidence="18">
    <location>
        <begin position="156"/>
        <end position="179"/>
    </location>
</feature>
<evidence type="ECO:0000256" key="16">
    <source>
        <dbReference type="PROSITE-ProRule" id="PRU10141"/>
    </source>
</evidence>
<dbReference type="GO" id="GO:0044779">
    <property type="term" value="P:meiotic spindle checkpoint signaling"/>
    <property type="evidence" value="ECO:0007669"/>
    <property type="project" value="UniProtKB-ARBA"/>
</dbReference>
<dbReference type="CDD" id="cd18596">
    <property type="entry name" value="ABC_6TM_VMR1_D1_like"/>
    <property type="match status" value="1"/>
</dbReference>
<evidence type="ECO:0000256" key="10">
    <source>
        <dbReference type="ARBA" id="ARBA00022777"/>
    </source>
</evidence>
<dbReference type="PANTHER" id="PTHR24223">
    <property type="entry name" value="ATP-BINDING CASSETTE SUB-FAMILY C"/>
    <property type="match status" value="1"/>
</dbReference>
<evidence type="ECO:0000259" key="19">
    <source>
        <dbReference type="PROSITE" id="PS50011"/>
    </source>
</evidence>
<evidence type="ECO:0000256" key="4">
    <source>
        <dbReference type="ARBA" id="ARBA00022448"/>
    </source>
</evidence>
<dbReference type="SMART" id="SM00382">
    <property type="entry name" value="AAA"/>
    <property type="match status" value="2"/>
</dbReference>
<dbReference type="SUPFAM" id="SSF90123">
    <property type="entry name" value="ABC transporter transmembrane region"/>
    <property type="match status" value="2"/>
</dbReference>
<feature type="transmembrane region" description="Helical" evidence="18">
    <location>
        <begin position="125"/>
        <end position="144"/>
    </location>
</feature>
<proteinExistence type="predicted"/>
<dbReference type="InterPro" id="IPR008271">
    <property type="entry name" value="Ser/Thr_kinase_AS"/>
</dbReference>
<keyword evidence="4" id="KW-0813">Transport</keyword>
<dbReference type="SUPFAM" id="SSF56112">
    <property type="entry name" value="Protein kinase-like (PK-like)"/>
    <property type="match status" value="1"/>
</dbReference>
<feature type="region of interest" description="Disordered" evidence="17">
    <location>
        <begin position="1484"/>
        <end position="1509"/>
    </location>
</feature>
<reference evidence="22" key="1">
    <citation type="submission" date="2021-07" db="EMBL/GenBank/DDBJ databases">
        <title>Draft genome of Mortierella alpina, strain LL118, isolated from an aspen leaf litter sample.</title>
        <authorList>
            <person name="Yang S."/>
            <person name="Vinatzer B.A."/>
        </authorList>
    </citation>
    <scope>NUCLEOTIDE SEQUENCE</scope>
    <source>
        <strain evidence="22">LL118</strain>
    </source>
</reference>
<feature type="domain" description="ABC transporter" evidence="20">
    <location>
        <begin position="1346"/>
        <end position="1614"/>
    </location>
</feature>
<organism evidence="22 23">
    <name type="scientific">Mortierella alpina</name>
    <name type="common">Oleaginous fungus</name>
    <name type="synonym">Mortierella renispora</name>
    <dbReference type="NCBI Taxonomy" id="64518"/>
    <lineage>
        <taxon>Eukaryota</taxon>
        <taxon>Fungi</taxon>
        <taxon>Fungi incertae sedis</taxon>
        <taxon>Mucoromycota</taxon>
        <taxon>Mortierellomycotina</taxon>
        <taxon>Mortierellomycetes</taxon>
        <taxon>Mortierellales</taxon>
        <taxon>Mortierellaceae</taxon>
        <taxon>Mortierella</taxon>
    </lineage>
</organism>
<evidence type="ECO:0000256" key="7">
    <source>
        <dbReference type="ARBA" id="ARBA00022692"/>
    </source>
</evidence>
<dbReference type="Pfam" id="PF00005">
    <property type="entry name" value="ABC_tran"/>
    <property type="match status" value="2"/>
</dbReference>
<dbReference type="PROSITE" id="PS00107">
    <property type="entry name" value="PROTEIN_KINASE_ATP"/>
    <property type="match status" value="1"/>
</dbReference>
<dbReference type="InterPro" id="IPR011527">
    <property type="entry name" value="ABC1_TM_dom"/>
</dbReference>
<dbReference type="GO" id="GO:0045143">
    <property type="term" value="P:homologous chromosome segregation"/>
    <property type="evidence" value="ECO:0007669"/>
    <property type="project" value="UniProtKB-ARBA"/>
</dbReference>
<evidence type="ECO:0000259" key="20">
    <source>
        <dbReference type="PROSITE" id="PS50893"/>
    </source>
</evidence>
<feature type="transmembrane region" description="Helical" evidence="18">
    <location>
        <begin position="1168"/>
        <end position="1189"/>
    </location>
</feature>
<dbReference type="InterPro" id="IPR019721">
    <property type="entry name" value="NADH-UbQ_OxRdtase_su21_N"/>
</dbReference>
<evidence type="ECO:0000256" key="6">
    <source>
        <dbReference type="ARBA" id="ARBA00022679"/>
    </source>
</evidence>
<dbReference type="InterPro" id="IPR027417">
    <property type="entry name" value="P-loop_NTPase"/>
</dbReference>
<dbReference type="GO" id="GO:0008608">
    <property type="term" value="P:attachment of spindle microtubules to kinetochore"/>
    <property type="evidence" value="ECO:0007669"/>
    <property type="project" value="UniProtKB-ARBA"/>
</dbReference>
<keyword evidence="13 18" id="KW-0472">Membrane</keyword>
<evidence type="ECO:0000256" key="8">
    <source>
        <dbReference type="ARBA" id="ARBA00022737"/>
    </source>
</evidence>
<comment type="caution">
    <text evidence="22">The sequence shown here is derived from an EMBL/GenBank/DDBJ whole genome shotgun (WGS) entry which is preliminary data.</text>
</comment>
<dbReference type="PROSITE" id="PS00108">
    <property type="entry name" value="PROTEIN_KINASE_ST"/>
    <property type="match status" value="1"/>
</dbReference>
<feature type="transmembrane region" description="Helical" evidence="18">
    <location>
        <begin position="83"/>
        <end position="105"/>
    </location>
</feature>
<dbReference type="PROSITE" id="PS50011">
    <property type="entry name" value="PROTEIN_KINASE_DOM"/>
    <property type="match status" value="1"/>
</dbReference>
<feature type="compositionally biased region" description="Low complexity" evidence="17">
    <location>
        <begin position="1689"/>
        <end position="1706"/>
    </location>
</feature>
<feature type="binding site" evidence="16">
    <location>
        <position position="1743"/>
    </location>
    <ligand>
        <name>ATP</name>
        <dbReference type="ChEBI" id="CHEBI:30616"/>
    </ligand>
</feature>
<feature type="transmembrane region" description="Helical" evidence="18">
    <location>
        <begin position="455"/>
        <end position="478"/>
    </location>
</feature>
<evidence type="ECO:0000256" key="9">
    <source>
        <dbReference type="ARBA" id="ARBA00022741"/>
    </source>
</evidence>
<feature type="domain" description="Protein kinase" evidence="19">
    <location>
        <begin position="1714"/>
        <end position="1967"/>
    </location>
</feature>
<dbReference type="GO" id="GO:0000776">
    <property type="term" value="C:kinetochore"/>
    <property type="evidence" value="ECO:0007669"/>
    <property type="project" value="UniProtKB-ARBA"/>
</dbReference>
<dbReference type="Pfam" id="PF00664">
    <property type="entry name" value="ABC_membrane"/>
    <property type="match status" value="2"/>
</dbReference>
<dbReference type="Gene3D" id="1.20.1560.10">
    <property type="entry name" value="ABC transporter type 1, transmembrane domain"/>
    <property type="match status" value="2"/>
</dbReference>
<dbReference type="InterPro" id="IPR017871">
    <property type="entry name" value="ABC_transporter-like_CS"/>
</dbReference>
<feature type="transmembrane region" description="Helical" evidence="18">
    <location>
        <begin position="530"/>
        <end position="552"/>
    </location>
</feature>
<dbReference type="FunFam" id="1.10.510.10:FF:000235">
    <property type="entry name" value="Serine/threonine-protein kinase ark1"/>
    <property type="match status" value="1"/>
</dbReference>
<dbReference type="GO" id="GO:0032465">
    <property type="term" value="P:regulation of cytokinesis"/>
    <property type="evidence" value="ECO:0007669"/>
    <property type="project" value="UniProtKB-ARBA"/>
</dbReference>
<dbReference type="InterPro" id="IPR011009">
    <property type="entry name" value="Kinase-like_dom_sf"/>
</dbReference>
<keyword evidence="9 16" id="KW-0547">Nucleotide-binding</keyword>
<dbReference type="GO" id="GO:0004674">
    <property type="term" value="F:protein serine/threonine kinase activity"/>
    <property type="evidence" value="ECO:0007669"/>
    <property type="project" value="UniProtKB-KW"/>
</dbReference>
<dbReference type="Pfam" id="PF00069">
    <property type="entry name" value="Pkinase"/>
    <property type="match status" value="1"/>
</dbReference>
<evidence type="ECO:0000313" key="22">
    <source>
        <dbReference type="EMBL" id="KAG9321575.1"/>
    </source>
</evidence>
<dbReference type="FunFam" id="3.40.50.300:FF:000997">
    <property type="entry name" value="Multidrug resistance-associated protein 1"/>
    <property type="match status" value="1"/>
</dbReference>
<dbReference type="FunFam" id="3.40.50.300:FF:001958">
    <property type="entry name" value="ATP binding cassette subfamily C member 11"/>
    <property type="match status" value="1"/>
</dbReference>
<dbReference type="GO" id="GO:0005524">
    <property type="term" value="F:ATP binding"/>
    <property type="evidence" value="ECO:0007669"/>
    <property type="project" value="UniProtKB-UniRule"/>
</dbReference>
<dbReference type="GO" id="GO:0051233">
    <property type="term" value="C:spindle midzone"/>
    <property type="evidence" value="ECO:0007669"/>
    <property type="project" value="UniProtKB-ARBA"/>
</dbReference>
<protein>
    <recommendedName>
        <fullName evidence="3">Aurora kinase</fullName>
        <ecNumber evidence="2">2.7.11.1</ecNumber>
    </recommendedName>
</protein>
<dbReference type="InterPro" id="IPR036640">
    <property type="entry name" value="ABC1_TM_sf"/>
</dbReference>
<comment type="subcellular location">
    <subcellularLocation>
        <location evidence="1">Membrane</location>
        <topology evidence="1">Multi-pass membrane protein</topology>
    </subcellularLocation>
</comment>
<dbReference type="PROSITE" id="PS50929">
    <property type="entry name" value="ABC_TM1F"/>
    <property type="match status" value="2"/>
</dbReference>
<keyword evidence="7 18" id="KW-0812">Transmembrane</keyword>
<evidence type="ECO:0000256" key="3">
    <source>
        <dbReference type="ARBA" id="ARBA00021157"/>
    </source>
</evidence>
<feature type="region of interest" description="Disordered" evidence="17">
    <location>
        <begin position="916"/>
        <end position="955"/>
    </location>
</feature>
<dbReference type="SUPFAM" id="SSF52540">
    <property type="entry name" value="P-loop containing nucleoside triphosphate hydrolases"/>
    <property type="match status" value="2"/>
</dbReference>
<dbReference type="EC" id="2.7.11.1" evidence="2"/>
<evidence type="ECO:0000256" key="12">
    <source>
        <dbReference type="ARBA" id="ARBA00022989"/>
    </source>
</evidence>
<dbReference type="CDD" id="cd03250">
    <property type="entry name" value="ABCC_MRP_domain1"/>
    <property type="match status" value="1"/>
</dbReference>
<evidence type="ECO:0000313" key="23">
    <source>
        <dbReference type="Proteomes" id="UP000717515"/>
    </source>
</evidence>
<dbReference type="GO" id="GO:1902115">
    <property type="term" value="P:regulation of organelle assembly"/>
    <property type="evidence" value="ECO:0007669"/>
    <property type="project" value="UniProtKB-ARBA"/>
</dbReference>
<dbReference type="InterPro" id="IPR003593">
    <property type="entry name" value="AAA+_ATPase"/>
</dbReference>
<feature type="transmembrane region" description="Helical" evidence="18">
    <location>
        <begin position="191"/>
        <end position="209"/>
    </location>
</feature>
<feature type="transmembrane region" description="Helical" evidence="18">
    <location>
        <begin position="1144"/>
        <end position="1162"/>
    </location>
</feature>
<evidence type="ECO:0000256" key="18">
    <source>
        <dbReference type="SAM" id="Phobius"/>
    </source>
</evidence>
<accession>A0A9P8A1C4</accession>
<feature type="transmembrane region" description="Helical" evidence="18">
    <location>
        <begin position="1069"/>
        <end position="1097"/>
    </location>
</feature>
<evidence type="ECO:0000259" key="21">
    <source>
        <dbReference type="PROSITE" id="PS50929"/>
    </source>
</evidence>
<evidence type="ECO:0000256" key="1">
    <source>
        <dbReference type="ARBA" id="ARBA00004141"/>
    </source>
</evidence>
<feature type="transmembrane region" description="Helical" evidence="18">
    <location>
        <begin position="1282"/>
        <end position="1301"/>
    </location>
</feature>
<dbReference type="GO" id="GO:0032133">
    <property type="term" value="C:chromosome passenger complex"/>
    <property type="evidence" value="ECO:0007669"/>
    <property type="project" value="UniProtKB-ARBA"/>
</dbReference>
<gene>
    <name evidence="22" type="ORF">KVV02_003211</name>
</gene>
<feature type="transmembrane region" description="Helical" evidence="18">
    <location>
        <begin position="1568"/>
        <end position="1588"/>
    </location>
</feature>
<feature type="domain" description="ABC transmembrane type-1" evidence="21">
    <location>
        <begin position="409"/>
        <end position="594"/>
    </location>
</feature>
<dbReference type="InterPro" id="IPR000719">
    <property type="entry name" value="Prot_kinase_dom"/>
</dbReference>
<dbReference type="Proteomes" id="UP000717515">
    <property type="component" value="Unassembled WGS sequence"/>
</dbReference>
<evidence type="ECO:0000256" key="17">
    <source>
        <dbReference type="SAM" id="MobiDB-lite"/>
    </source>
</evidence>
<dbReference type="Gene3D" id="3.40.50.300">
    <property type="entry name" value="P-loop containing nucleotide triphosphate hydrolases"/>
    <property type="match status" value="2"/>
</dbReference>
<dbReference type="PANTHER" id="PTHR24223:SF353">
    <property type="entry name" value="ABC TRANSPORTER ATP-BINDING PROTEIN_PERMEASE VMR1-RELATED"/>
    <property type="match status" value="1"/>
</dbReference>
<dbReference type="FunFam" id="3.30.200.20:FF:000042">
    <property type="entry name" value="Aurora kinase A"/>
    <property type="match status" value="1"/>
</dbReference>
<keyword evidence="6" id="KW-0808">Transferase</keyword>
<dbReference type="GO" id="GO:0090266">
    <property type="term" value="P:regulation of mitotic cell cycle spindle assembly checkpoint"/>
    <property type="evidence" value="ECO:0007669"/>
    <property type="project" value="UniProtKB-ARBA"/>
</dbReference>
<name>A0A9P8A1C4_MORAP</name>
<keyword evidence="12 18" id="KW-1133">Transmembrane helix</keyword>
<evidence type="ECO:0000256" key="2">
    <source>
        <dbReference type="ARBA" id="ARBA00012513"/>
    </source>
</evidence>
<keyword evidence="5" id="KW-0723">Serine/threonine-protein kinase</keyword>
<sequence length="1986" mass="222083">MSSASRIIEGALPLVYSLASAATIFHLSRKPVHLDQYTPLNDDYLVEENDDLPDSAGVAEATSIDQVQAQYQAQRSSGMSINIARLVLTAFQLAHGLLSIALLSADRNDEEHDRRSTSWADAAQILAWSYALTLSFLYVLRPLVAYQFWIRPQLDLFYLLQFILVSIQLYTTDILSLPLAEWPLWLQLDGIAWVGIVLLLWTSLVTRPYQTFQSVPKAKEGEVCRLPSPEYSSSVYSQLTFAWANPLVYLGYRRPLQDIDLTDLEREDYTVHSIKRYNLVKQDSLFKSLLAVLKGEFFAQFLWAMPWCILINVSPYCLNKIIQYIECKTCGPPTTVNYLYVFGLFFSSLFESLCNQNALHIGRRIFVHTIAICNAEVFAKALRRKDMASPVDKSEEEKANDKKKDGTLNIANLIAVDVKKLEVPFSYVFYLYGFPIQFVLAGVQLYWLLGYASLFGIACMFLTYPIPAKLYSMVLKLFKEIMNTKDERMDALNEMLSAIRIVKFFGWESKFEEKITAAREKELQRTKESYIQMIFTDIIWMIVPLLNVVVILTAYTKIFGHEITASKMFTTLALFNIMRQSLNMLPWQIKNTMQAAVSLKRINKFLLEDELIKDTTITKLDAKARSSAAVPVIGFVNASYIWPNKEHNQEETPVIKPTEKRSWMQRIKSKFVKTPVAAVVEEPVAESESAQERFKLKNISVDFPVGKLSVVVGPTGSGKSALLLALLGELERLEGHQYMPRLDYNRVPHAKDHGSGIAYVAQTAWLQNTTIRNNILFGKEFDQERYDAVVEGCALSTDFDILESGDKTEVGEQGITLSGGQKQRVSLARAIYSDANVLMLDDCLSAVDTHTGKHLFQTLTGPLVAGRTVLMVTHQVQLTLNAADLVVVLNKGEVLGCGTPAEAIRNAWVDKVNAGTSVSEDEAEGDSSEISTLDGEDAQSKSKKDVKEKTPTKLTEDEKKVEGAVAWNVYKTYLIASGGWPFWIGLVILFLTRELVDVGQNAWLAIWANKMAGTTGTYAVKTFDYLIPAPVAQSLYAAFAPSDEQSHSVVTMALFGQGTPETVNVDYYLGVYILLSIFTLVFAALTNFYTIFGGLAASRSLHQQLLRKVSRAKVRFFDTTPIGRITNRFSSDISTIDDDVSNGLQGLFGAFVTVLGIVVIISANMPLFMIPAVFIVAIYGVIGALYVPVSRDLKRLNSNSRSPILNHFNEALNGLATIRAYGFERRFLTKNLVNQDNNNRTFFLLWSVNRWLHWRVDIAGALVSFVTGILILKNYGRIEPGWAAMSLTYSLMFTGTIVWLIRNYATNEMNLNSVERVAEYMNLEEEPAAIIEGSRPPASWPHAGEIVVDHLTMKYAPDAPSVIKDVSFRIKAGEKIGVVGRTGSGKSTFAISLFRFMDPVSGTITIDGIDICKIGLQDLRSNLTIIPQDPILFKGTLRSNLDPFGEREDRELWEALRRSHLIPATRPSSRAASSRNSVEIPAFTSAAEDSSSKSKSPVDSIKGGATESVEKQYVRTEHPVIDSDPHFTRVVRYMRGSDVAAWGGLTVGAPAVMLALERVRPAAGPKGINVALGVATAVGFMGGFLYSYQKSSLRFWGWEENAREQIKDREEMAARAAAGLPAYGEPTMDEAAQAASARNSKYAATKFSYFAMSRPSLERASHLGMPRKPLFKLDMEADYAQYENQRQDTASTTTTLSSTTVATTSSGPSVVLSKQQTRPLGKGQFGQVYLMRERQSGFVVAMKVIHKADLMKANMEHQLRREIDIQSNLKHKHILRLDTFFHDKTKVYLVLEYAPLGELYKKLRKVERFSEAQSSKYIYQLTTALSYLHRKNVIHRDIKPENILVGLDGELKISDFGWSIHTPATSRRSTFCGTLDYLPPEIVEGRYHTKHIDQWSLGILCYEFLVGKPPFEDLEGGRDGTYKLIAAGELFFPDHVSSEARDLITKLLQRDPDRRLALERVLLHPWITRYNGAGGSSSGNSSNRPS</sequence>
<dbReference type="Gene3D" id="1.10.510.10">
    <property type="entry name" value="Transferase(Phosphotransferase) domain 1"/>
    <property type="match status" value="1"/>
</dbReference>
<keyword evidence="8" id="KW-0677">Repeat</keyword>
<evidence type="ECO:0000256" key="11">
    <source>
        <dbReference type="ARBA" id="ARBA00022840"/>
    </source>
</evidence>
<dbReference type="Pfam" id="PF10785">
    <property type="entry name" value="NADH-u_ox-rdase"/>
    <property type="match status" value="1"/>
</dbReference>
<dbReference type="CDD" id="cd18604">
    <property type="entry name" value="ABC_6TM_VMR1_D2_like"/>
    <property type="match status" value="1"/>
</dbReference>
<evidence type="ECO:0000256" key="5">
    <source>
        <dbReference type="ARBA" id="ARBA00022527"/>
    </source>
</evidence>
<comment type="catalytic activity">
    <reaction evidence="15">
        <text>L-seryl-[protein] + ATP = O-phospho-L-seryl-[protein] + ADP + H(+)</text>
        <dbReference type="Rhea" id="RHEA:17989"/>
        <dbReference type="Rhea" id="RHEA-COMP:9863"/>
        <dbReference type="Rhea" id="RHEA-COMP:11604"/>
        <dbReference type="ChEBI" id="CHEBI:15378"/>
        <dbReference type="ChEBI" id="CHEBI:29999"/>
        <dbReference type="ChEBI" id="CHEBI:30616"/>
        <dbReference type="ChEBI" id="CHEBI:83421"/>
        <dbReference type="ChEBI" id="CHEBI:456216"/>
        <dbReference type="EC" id="2.7.11.1"/>
    </reaction>
</comment>
<dbReference type="InterPro" id="IPR017441">
    <property type="entry name" value="Protein_kinase_ATP_BS"/>
</dbReference>
<dbReference type="GO" id="GO:0016887">
    <property type="term" value="F:ATP hydrolysis activity"/>
    <property type="evidence" value="ECO:0007669"/>
    <property type="project" value="InterPro"/>
</dbReference>
<dbReference type="GO" id="GO:0072479">
    <property type="term" value="P:response to mitotic cell cycle spindle assembly checkpoint signaling"/>
    <property type="evidence" value="ECO:0007669"/>
    <property type="project" value="UniProtKB-ARBA"/>
</dbReference>
<feature type="transmembrane region" description="Helical" evidence="18">
    <location>
        <begin position="1256"/>
        <end position="1276"/>
    </location>
</feature>
<feature type="transmembrane region" description="Helical" evidence="18">
    <location>
        <begin position="429"/>
        <end position="449"/>
    </location>
</feature>
<feature type="domain" description="ABC transmembrane type-1" evidence="21">
    <location>
        <begin position="1049"/>
        <end position="1306"/>
    </location>
</feature>
<dbReference type="InterPro" id="IPR050173">
    <property type="entry name" value="ABC_transporter_C-like"/>
</dbReference>
<evidence type="ECO:0000256" key="13">
    <source>
        <dbReference type="ARBA" id="ARBA00023136"/>
    </source>
</evidence>
<dbReference type="PROSITE" id="PS00211">
    <property type="entry name" value="ABC_TRANSPORTER_1"/>
    <property type="match status" value="1"/>
</dbReference>
<dbReference type="PROSITE" id="PS50893">
    <property type="entry name" value="ABC_TRANSPORTER_2"/>
    <property type="match status" value="2"/>
</dbReference>
<dbReference type="SMART" id="SM00220">
    <property type="entry name" value="S_TKc"/>
    <property type="match status" value="1"/>
</dbReference>
<dbReference type="InterPro" id="IPR003439">
    <property type="entry name" value="ABC_transporter-like_ATP-bd"/>
</dbReference>